<accession>A0ABU0TZ51</accession>
<gene>
    <name evidence="1" type="ORF">QE412_003514</name>
</gene>
<protein>
    <submittedName>
        <fullName evidence="1">Uncharacterized protein</fullName>
    </submittedName>
</protein>
<organism evidence="1 2">
    <name type="scientific">Microbacterium trichothecenolyticum</name>
    <name type="common">Aureobacterium trichothecenolyticum</name>
    <dbReference type="NCBI Taxonomy" id="69370"/>
    <lineage>
        <taxon>Bacteria</taxon>
        <taxon>Bacillati</taxon>
        <taxon>Actinomycetota</taxon>
        <taxon>Actinomycetes</taxon>
        <taxon>Micrococcales</taxon>
        <taxon>Microbacteriaceae</taxon>
        <taxon>Microbacterium</taxon>
    </lineage>
</organism>
<proteinExistence type="predicted"/>
<evidence type="ECO:0000313" key="2">
    <source>
        <dbReference type="Proteomes" id="UP001226691"/>
    </source>
</evidence>
<sequence length="345" mass="36447">MIDPRPAVLPHSVGLLDGPLARVLTTDPPGEPLPPGPRVNAWHRAGAVAGSPGAALIALVEALWHPGEPHRASNGTETAIPRRPVPSAGACYPVQTHLVVDGARWVYDHDHGVARRRDPAIERAAGWPGGDVTASDTATLVFTVQPGRSFGRYRHRAWPLWIADAAYALAALEFVLGRLPASVRYGPSASLRTVLAVPRAAQTPSWTGLGLAPEIPLVAVDVPSRPELIGDAVQTLAQRRSPSLDLFLARAASRRPTPCLEDVARASGQAWVRGAAAVRSWSVRIPSSPAQLARAVWTGHLAAARLAYAGALRGADSRPVSGLAAQGDRWIFHALAFLDPPGDCP</sequence>
<dbReference type="EMBL" id="JAUTBF010000001">
    <property type="protein sequence ID" value="MDQ1124941.1"/>
    <property type="molecule type" value="Genomic_DNA"/>
</dbReference>
<dbReference type="Gene3D" id="3.40.109.10">
    <property type="entry name" value="NADH Oxidase"/>
    <property type="match status" value="1"/>
</dbReference>
<dbReference type="InterPro" id="IPR000415">
    <property type="entry name" value="Nitroreductase-like"/>
</dbReference>
<reference evidence="1 2" key="1">
    <citation type="submission" date="2023-07" db="EMBL/GenBank/DDBJ databases">
        <title>Functional and genomic diversity of the sorghum phyllosphere microbiome.</title>
        <authorList>
            <person name="Shade A."/>
        </authorList>
    </citation>
    <scope>NUCLEOTIDE SEQUENCE [LARGE SCALE GENOMIC DNA]</scope>
    <source>
        <strain evidence="1 2">SORGH_AS_1207</strain>
    </source>
</reference>
<evidence type="ECO:0000313" key="1">
    <source>
        <dbReference type="EMBL" id="MDQ1124941.1"/>
    </source>
</evidence>
<name>A0ABU0TZ51_MICTR</name>
<dbReference type="Proteomes" id="UP001226691">
    <property type="component" value="Unassembled WGS sequence"/>
</dbReference>
<dbReference type="RefSeq" id="WP_307486869.1">
    <property type="nucleotide sequence ID" value="NZ_JAUTBF010000001.1"/>
</dbReference>
<comment type="caution">
    <text evidence="1">The sequence shown here is derived from an EMBL/GenBank/DDBJ whole genome shotgun (WGS) entry which is preliminary data.</text>
</comment>
<keyword evidence="2" id="KW-1185">Reference proteome</keyword>